<feature type="chain" id="PRO_5045198751" description="TonB-dependent receptor plug domain-containing protein" evidence="8">
    <location>
        <begin position="24"/>
        <end position="655"/>
    </location>
</feature>
<sequence length="655" mass="70068">MPPRPTLRMGSSLLMPVLACVLAAQEPAPKPPETWAAESRPVAVDRTPGQVAVFDEEAILRSGARTLGEFLLRELPSQVQSEGGPGLPSRIYLGGSRPQDTLVMVDGMPLMDPGRVGQDLNEIPLLGITRVEVITGSPGSGPSGQGGTIALYTGRPTRPGVSGDLGGLGGNNGQGQGTATPGYAWDGGYFRGGNLSAEAHQATDTDRPYRQVTNFLSAGQVWGSAVWHASWRGTAIIVPDPFQDVSESMRTYNPARESHQRSDTGQVAVDWDLAPGWRLATSLGLARFRHDQPGAGTAVPTRFEGRDTRFQSILQVTTGSRSSLGLRLDAQDTRQDGGVDPVLLGSAKGTQVGLGLEWTFEPTPGLRLLGQARSTRDRQSLDQAGAQTEVLSASGYSFRLGFNQELPAGLRIYGAGGGGRTAPALLDQLRNGQVPGAPPLRMEQASSLQIGLGWGRGHWYGRVEGRQQTGKDLVGLSGSTYANQDRVRVRGTDAAFGWRTAEKLGLEGFARVQEARDLNAPDGQAFSTLAVQRRPFSAHGLKGFVGWGRVQTEVHYTLQGHQYSTFGDGGGRAAANGLPPVIRATHVAYRTVGMTTTVQAGPHWLFLLRGENLLQPRTTPDQWLAAQREGQNDAYVVDGYPAAPPSWSVEARYRF</sequence>
<dbReference type="EMBL" id="BSDD01000001">
    <property type="protein sequence ID" value="GLH68897.1"/>
    <property type="molecule type" value="Genomic_DNA"/>
</dbReference>
<dbReference type="InterPro" id="IPR039426">
    <property type="entry name" value="TonB-dep_rcpt-like"/>
</dbReference>
<proteinExistence type="predicted"/>
<dbReference type="InterPro" id="IPR037066">
    <property type="entry name" value="Plug_dom_sf"/>
</dbReference>
<evidence type="ECO:0000256" key="1">
    <source>
        <dbReference type="ARBA" id="ARBA00004571"/>
    </source>
</evidence>
<protein>
    <recommendedName>
        <fullName evidence="9">TonB-dependent receptor plug domain-containing protein</fullName>
    </recommendedName>
</protein>
<keyword evidence="6" id="KW-0472">Membrane</keyword>
<gene>
    <name evidence="10" type="ORF">GETHPA_04300</name>
</gene>
<name>A0ABQ5Q2R7_9BACT</name>
<feature type="domain" description="TonB-dependent receptor plug" evidence="9">
    <location>
        <begin position="45"/>
        <end position="145"/>
    </location>
</feature>
<dbReference type="Gene3D" id="2.170.130.10">
    <property type="entry name" value="TonB-dependent receptor, plug domain"/>
    <property type="match status" value="1"/>
</dbReference>
<evidence type="ECO:0000256" key="8">
    <source>
        <dbReference type="SAM" id="SignalP"/>
    </source>
</evidence>
<comment type="caution">
    <text evidence="10">The sequence shown here is derived from an EMBL/GenBank/DDBJ whole genome shotgun (WGS) entry which is preliminary data.</text>
</comment>
<evidence type="ECO:0000256" key="7">
    <source>
        <dbReference type="ARBA" id="ARBA00023237"/>
    </source>
</evidence>
<evidence type="ECO:0000256" key="3">
    <source>
        <dbReference type="ARBA" id="ARBA00022452"/>
    </source>
</evidence>
<keyword evidence="4" id="KW-0812">Transmembrane</keyword>
<keyword evidence="7" id="KW-0998">Cell outer membrane</keyword>
<dbReference type="InterPro" id="IPR012910">
    <property type="entry name" value="Plug_dom"/>
</dbReference>
<dbReference type="Pfam" id="PF07715">
    <property type="entry name" value="Plug"/>
    <property type="match status" value="1"/>
</dbReference>
<keyword evidence="5 8" id="KW-0732">Signal</keyword>
<accession>A0ABQ5Q2R7</accession>
<dbReference type="Gene3D" id="2.40.170.20">
    <property type="entry name" value="TonB-dependent receptor, beta-barrel domain"/>
    <property type="match status" value="1"/>
</dbReference>
<evidence type="ECO:0000259" key="9">
    <source>
        <dbReference type="Pfam" id="PF07715"/>
    </source>
</evidence>
<evidence type="ECO:0000313" key="10">
    <source>
        <dbReference type="EMBL" id="GLH68897.1"/>
    </source>
</evidence>
<organism evidence="10 11">
    <name type="scientific">Geothrix rubra</name>
    <dbReference type="NCBI Taxonomy" id="2927977"/>
    <lineage>
        <taxon>Bacteria</taxon>
        <taxon>Pseudomonadati</taxon>
        <taxon>Acidobacteriota</taxon>
        <taxon>Holophagae</taxon>
        <taxon>Holophagales</taxon>
        <taxon>Holophagaceae</taxon>
        <taxon>Geothrix</taxon>
    </lineage>
</organism>
<keyword evidence="2" id="KW-0813">Transport</keyword>
<evidence type="ECO:0000256" key="4">
    <source>
        <dbReference type="ARBA" id="ARBA00022692"/>
    </source>
</evidence>
<dbReference type="SUPFAM" id="SSF56935">
    <property type="entry name" value="Porins"/>
    <property type="match status" value="1"/>
</dbReference>
<evidence type="ECO:0000256" key="5">
    <source>
        <dbReference type="ARBA" id="ARBA00022729"/>
    </source>
</evidence>
<dbReference type="PANTHER" id="PTHR30069">
    <property type="entry name" value="TONB-DEPENDENT OUTER MEMBRANE RECEPTOR"/>
    <property type="match status" value="1"/>
</dbReference>
<keyword evidence="3" id="KW-1134">Transmembrane beta strand</keyword>
<feature type="signal peptide" evidence="8">
    <location>
        <begin position="1"/>
        <end position="23"/>
    </location>
</feature>
<evidence type="ECO:0000313" key="11">
    <source>
        <dbReference type="Proteomes" id="UP001165089"/>
    </source>
</evidence>
<keyword evidence="11" id="KW-1185">Reference proteome</keyword>
<reference evidence="10 11" key="1">
    <citation type="journal article" date="2023" name="Antonie Van Leeuwenhoek">
        <title>Mesoterricola silvestris gen. nov., sp. nov., Mesoterricola sediminis sp. nov., Geothrix oryzae sp. nov., Geothrix edaphica sp. nov., Geothrix rubra sp. nov., and Geothrix limicola sp. nov., six novel members of Acidobacteriota isolated from soils.</title>
        <authorList>
            <person name="Itoh H."/>
            <person name="Sugisawa Y."/>
            <person name="Mise K."/>
            <person name="Xu Z."/>
            <person name="Kuniyasu M."/>
            <person name="Ushijima N."/>
            <person name="Kawano K."/>
            <person name="Kobayashi E."/>
            <person name="Shiratori Y."/>
            <person name="Masuda Y."/>
            <person name="Senoo K."/>
        </authorList>
    </citation>
    <scope>NUCLEOTIDE SEQUENCE [LARGE SCALE GENOMIC DNA]</scope>
    <source>
        <strain evidence="10 11">Red803</strain>
    </source>
</reference>
<dbReference type="InterPro" id="IPR036942">
    <property type="entry name" value="Beta-barrel_TonB_sf"/>
</dbReference>
<comment type="subcellular location">
    <subcellularLocation>
        <location evidence="1">Cell outer membrane</location>
        <topology evidence="1">Multi-pass membrane protein</topology>
    </subcellularLocation>
</comment>
<evidence type="ECO:0000256" key="6">
    <source>
        <dbReference type="ARBA" id="ARBA00023136"/>
    </source>
</evidence>
<dbReference type="PANTHER" id="PTHR30069:SF29">
    <property type="entry name" value="HEMOGLOBIN AND HEMOGLOBIN-HAPTOGLOBIN-BINDING PROTEIN 1-RELATED"/>
    <property type="match status" value="1"/>
</dbReference>
<evidence type="ECO:0000256" key="2">
    <source>
        <dbReference type="ARBA" id="ARBA00022448"/>
    </source>
</evidence>
<dbReference type="RefSeq" id="WP_285722544.1">
    <property type="nucleotide sequence ID" value="NZ_BSDD01000001.1"/>
</dbReference>
<dbReference type="Proteomes" id="UP001165089">
    <property type="component" value="Unassembled WGS sequence"/>
</dbReference>